<dbReference type="Gene3D" id="3.30.450.20">
    <property type="entry name" value="PAS domain"/>
    <property type="match status" value="1"/>
</dbReference>
<dbReference type="SUPFAM" id="SSF55785">
    <property type="entry name" value="PYP-like sensor domain (PAS domain)"/>
    <property type="match status" value="1"/>
</dbReference>
<dbReference type="InterPro" id="IPR000014">
    <property type="entry name" value="PAS"/>
</dbReference>
<dbReference type="Pfam" id="PF08448">
    <property type="entry name" value="PAS_4"/>
    <property type="match status" value="1"/>
</dbReference>
<dbReference type="InterPro" id="IPR035965">
    <property type="entry name" value="PAS-like_dom_sf"/>
</dbReference>
<feature type="domain" description="PAS fold-4" evidence="1">
    <location>
        <begin position="24"/>
        <end position="122"/>
    </location>
</feature>
<gene>
    <name evidence="2" type="ORF">DDE23_21770</name>
</gene>
<dbReference type="CDD" id="cd00130">
    <property type="entry name" value="PAS"/>
    <property type="match status" value="1"/>
</dbReference>
<sequence>MTPAQDAIGAEALSTVVGLLMQRSDVCAKVIDRDGQVTTINRRGLDLLDTTREDVCGQLWVEFWEGEDRAAAKAAVEVGFAGKACEFVGTFRTEGARSAWEIEILPLEWRDGAVHSLLVLSTRLGAPLDGAPLAAPHPGVLAQRQLTEAFRVLAAVADLSTSGAEQLRHGPLEGDGAEDLARALEEAGRRASQAIEDLGALLGTNARTPAMAGNGEG</sequence>
<protein>
    <recommendedName>
        <fullName evidence="1">PAS fold-4 domain-containing protein</fullName>
    </recommendedName>
</protein>
<evidence type="ECO:0000259" key="1">
    <source>
        <dbReference type="Pfam" id="PF08448"/>
    </source>
</evidence>
<dbReference type="InterPro" id="IPR013656">
    <property type="entry name" value="PAS_4"/>
</dbReference>
<proteinExistence type="predicted"/>
<name>A0A2T7ULA9_9RHOB</name>
<dbReference type="OrthoDB" id="7877362at2"/>
<comment type="caution">
    <text evidence="2">The sequence shown here is derived from an EMBL/GenBank/DDBJ whole genome shotgun (WGS) entry which is preliminary data.</text>
</comment>
<organism evidence="2 3">
    <name type="scientific">Pararhodobacter aggregans</name>
    <dbReference type="NCBI Taxonomy" id="404875"/>
    <lineage>
        <taxon>Bacteria</taxon>
        <taxon>Pseudomonadati</taxon>
        <taxon>Pseudomonadota</taxon>
        <taxon>Alphaproteobacteria</taxon>
        <taxon>Rhodobacterales</taxon>
        <taxon>Paracoccaceae</taxon>
        <taxon>Pararhodobacter</taxon>
    </lineage>
</organism>
<dbReference type="Proteomes" id="UP000244810">
    <property type="component" value="Unassembled WGS sequence"/>
</dbReference>
<evidence type="ECO:0000313" key="3">
    <source>
        <dbReference type="Proteomes" id="UP000244810"/>
    </source>
</evidence>
<reference evidence="2 3" key="1">
    <citation type="journal article" date="2011" name="Syst. Appl. Microbiol.">
        <title>Defluviimonas denitrificans gen. nov., sp. nov., and Pararhodobacter aggregans gen. nov., sp. nov., non-phototrophic Rhodobacteraceae from the biofilter of a marine aquaculture.</title>
        <authorList>
            <person name="Foesel B.U."/>
            <person name="Drake H.L."/>
            <person name="Schramm A."/>
        </authorList>
    </citation>
    <scope>NUCLEOTIDE SEQUENCE [LARGE SCALE GENOMIC DNA]</scope>
    <source>
        <strain evidence="2 3">D1-19</strain>
    </source>
</reference>
<dbReference type="RefSeq" id="WP_133239604.1">
    <property type="nucleotide sequence ID" value="NZ_QBKF01000001.1"/>
</dbReference>
<accession>A0A2T7ULA9</accession>
<dbReference type="EMBL" id="QDDR01000015">
    <property type="protein sequence ID" value="PVE45421.1"/>
    <property type="molecule type" value="Genomic_DNA"/>
</dbReference>
<dbReference type="AlphaFoldDB" id="A0A2T7ULA9"/>
<keyword evidence="3" id="KW-1185">Reference proteome</keyword>
<evidence type="ECO:0000313" key="2">
    <source>
        <dbReference type="EMBL" id="PVE45421.1"/>
    </source>
</evidence>